<evidence type="ECO:0000313" key="2">
    <source>
        <dbReference type="Proteomes" id="UP000003505"/>
    </source>
</evidence>
<name>C9LWT5_SELS3</name>
<evidence type="ECO:0000313" key="1">
    <source>
        <dbReference type="EMBL" id="EEX76611.1"/>
    </source>
</evidence>
<proteinExistence type="predicted"/>
<comment type="caution">
    <text evidence="1">The sequence shown here is derived from an EMBL/GenBank/DDBJ whole genome shotgun (WGS) entry which is preliminary data.</text>
</comment>
<reference evidence="1 2" key="1">
    <citation type="submission" date="2009-09" db="EMBL/GenBank/DDBJ databases">
        <authorList>
            <person name="Weinstock G."/>
            <person name="Sodergren E."/>
            <person name="Clifton S."/>
            <person name="Fulton L."/>
            <person name="Fulton B."/>
            <person name="Courtney L."/>
            <person name="Fronick C."/>
            <person name="Harrison M."/>
            <person name="Strong C."/>
            <person name="Farmer C."/>
            <person name="Delahaunty K."/>
            <person name="Markovic C."/>
            <person name="Hall O."/>
            <person name="Minx P."/>
            <person name="Tomlinson C."/>
            <person name="Mitreva M."/>
            <person name="Nelson J."/>
            <person name="Hou S."/>
            <person name="Wollam A."/>
            <person name="Pepin K.H."/>
            <person name="Johnson M."/>
            <person name="Bhonagiri V."/>
            <person name="Nash W.E."/>
            <person name="Warren W."/>
            <person name="Chinwalla A."/>
            <person name="Mardis E.R."/>
            <person name="Wilson R.K."/>
        </authorList>
    </citation>
    <scope>NUCLEOTIDE SEQUENCE [LARGE SCALE GENOMIC DNA]</scope>
    <source>
        <strain evidence="2">ATCC 35185 / DSM 20758 / VPI D19B-28</strain>
    </source>
</reference>
<organism evidence="1 2">
    <name type="scientific">Selenomonas sputigena (strain ATCC 35185 / DSM 20758 / CCUG 44933 / VPI D19B-28)</name>
    <dbReference type="NCBI Taxonomy" id="546271"/>
    <lineage>
        <taxon>Bacteria</taxon>
        <taxon>Bacillati</taxon>
        <taxon>Bacillota</taxon>
        <taxon>Negativicutes</taxon>
        <taxon>Selenomonadales</taxon>
        <taxon>Selenomonadaceae</taxon>
        <taxon>Selenomonas</taxon>
    </lineage>
</organism>
<dbReference type="AlphaFoldDB" id="C9LWT5"/>
<dbReference type="Proteomes" id="UP000003505">
    <property type="component" value="Unassembled WGS sequence"/>
</dbReference>
<dbReference type="EMBL" id="ACKP02000046">
    <property type="protein sequence ID" value="EEX76611.1"/>
    <property type="molecule type" value="Genomic_DNA"/>
</dbReference>
<sequence>MLKKGPRQPLHNFVKFFTRLFSFLFDAPPLQIARRLPLDLLRFRG</sequence>
<protein>
    <submittedName>
        <fullName evidence="1">Uncharacterized protein</fullName>
    </submittedName>
</protein>
<accession>C9LWT5</accession>
<gene>
    <name evidence="1" type="ORF">SELSPUOL_01940</name>
</gene>